<feature type="compositionally biased region" description="Low complexity" evidence="1">
    <location>
        <begin position="328"/>
        <end position="341"/>
    </location>
</feature>
<protein>
    <submittedName>
        <fullName evidence="2">Uncharacterized protein</fullName>
    </submittedName>
</protein>
<feature type="compositionally biased region" description="Pro residues" evidence="1">
    <location>
        <begin position="310"/>
        <end position="327"/>
    </location>
</feature>
<evidence type="ECO:0000256" key="1">
    <source>
        <dbReference type="SAM" id="MobiDB-lite"/>
    </source>
</evidence>
<dbReference type="AlphaFoldDB" id="A0A9X3S4P4"/>
<reference evidence="2" key="1">
    <citation type="submission" date="2022-10" db="EMBL/GenBank/DDBJ databases">
        <title>The WGS of Solirubrobacter ginsenosidimutans DSM 21036.</title>
        <authorList>
            <person name="Jiang Z."/>
        </authorList>
    </citation>
    <scope>NUCLEOTIDE SEQUENCE</scope>
    <source>
        <strain evidence="2">DSM 21036</strain>
    </source>
</reference>
<accession>A0A9X3S4P4</accession>
<comment type="caution">
    <text evidence="2">The sequence shown here is derived from an EMBL/GenBank/DDBJ whole genome shotgun (WGS) entry which is preliminary data.</text>
</comment>
<feature type="non-terminal residue" evidence="2">
    <location>
        <position position="1"/>
    </location>
</feature>
<evidence type="ECO:0000313" key="2">
    <source>
        <dbReference type="EMBL" id="MDA0164702.1"/>
    </source>
</evidence>
<feature type="region of interest" description="Disordered" evidence="1">
    <location>
        <begin position="294"/>
        <end position="361"/>
    </location>
</feature>
<dbReference type="Proteomes" id="UP001149140">
    <property type="component" value="Unassembled WGS sequence"/>
</dbReference>
<keyword evidence="3" id="KW-1185">Reference proteome</keyword>
<organism evidence="2 3">
    <name type="scientific">Solirubrobacter ginsenosidimutans</name>
    <dbReference type="NCBI Taxonomy" id="490573"/>
    <lineage>
        <taxon>Bacteria</taxon>
        <taxon>Bacillati</taxon>
        <taxon>Actinomycetota</taxon>
        <taxon>Thermoleophilia</taxon>
        <taxon>Solirubrobacterales</taxon>
        <taxon>Solirubrobacteraceae</taxon>
        <taxon>Solirubrobacter</taxon>
    </lineage>
</organism>
<gene>
    <name evidence="2" type="ORF">OM076_30825</name>
</gene>
<proteinExistence type="predicted"/>
<evidence type="ECO:0000313" key="3">
    <source>
        <dbReference type="Proteomes" id="UP001149140"/>
    </source>
</evidence>
<name>A0A9X3S4P4_9ACTN</name>
<sequence length="361" mass="36819">DGRVAAPSRRRRGRLLAASGVLVVSAGAGIALATRGEDPPPPAPVSHAVVARSTPLVAGKVGVTLPPGWSVLSLPVDVPGLPHERAAAPAGKESAGVVLAGMAPRDTHNPKLVSPRLHAGKPSEARLGAFPAYRYEGLRWNGRKLTVYAAPTSAGVATVACLSPAPGCERIAQSLTVPGATAFPLGANPAFAAAANRALKLPSRSLATGTPKAFRLVGGDYRSARSKLARISTGPADEPLRAGLADQLERIAAAYRGLAAARTPGPYANATRRARGAEDALRRTVRGSVYRDAIRVPGPRPIPTLRHAPVVPPPTPTPVPHSDPTPVPTAVATATAVPTAAHPRKPPKMGCDPGPCTGGDG</sequence>
<dbReference type="EMBL" id="JAPDOD010000036">
    <property type="protein sequence ID" value="MDA0164702.1"/>
    <property type="molecule type" value="Genomic_DNA"/>
</dbReference>